<evidence type="ECO:0000313" key="1">
    <source>
        <dbReference type="EMBL" id="KKM72781.1"/>
    </source>
</evidence>
<proteinExistence type="predicted"/>
<gene>
    <name evidence="1" type="ORF">LCGC14_1417060</name>
</gene>
<comment type="caution">
    <text evidence="1">The sequence shown here is derived from an EMBL/GenBank/DDBJ whole genome shotgun (WGS) entry which is preliminary data.</text>
</comment>
<protein>
    <submittedName>
        <fullName evidence="1">Uncharacterized protein</fullName>
    </submittedName>
</protein>
<organism evidence="1">
    <name type="scientific">marine sediment metagenome</name>
    <dbReference type="NCBI Taxonomy" id="412755"/>
    <lineage>
        <taxon>unclassified sequences</taxon>
        <taxon>metagenomes</taxon>
        <taxon>ecological metagenomes</taxon>
    </lineage>
</organism>
<accession>A0A0F9KDS3</accession>
<sequence>MAFADARLNLLAGGGGTGGLGMYMYVTNGSDTVATVVEQGYFDNGATTNTGIRDKLRVGDLIFIIQPGSQTVQDPLKQIVDVGLTVVTEVTSAGVINCANDFMGATVSYTA</sequence>
<name>A0A0F9KDS3_9ZZZZ</name>
<reference evidence="1" key="1">
    <citation type="journal article" date="2015" name="Nature">
        <title>Complex archaea that bridge the gap between prokaryotes and eukaryotes.</title>
        <authorList>
            <person name="Spang A."/>
            <person name="Saw J.H."/>
            <person name="Jorgensen S.L."/>
            <person name="Zaremba-Niedzwiedzka K."/>
            <person name="Martijn J."/>
            <person name="Lind A.E."/>
            <person name="van Eijk R."/>
            <person name="Schleper C."/>
            <person name="Guy L."/>
            <person name="Ettema T.J."/>
        </authorList>
    </citation>
    <scope>NUCLEOTIDE SEQUENCE</scope>
</reference>
<dbReference type="AlphaFoldDB" id="A0A0F9KDS3"/>
<dbReference type="EMBL" id="LAZR01009406">
    <property type="protein sequence ID" value="KKM72781.1"/>
    <property type="molecule type" value="Genomic_DNA"/>
</dbReference>